<protein>
    <submittedName>
        <fullName evidence="1">Uncharacterized protein</fullName>
    </submittedName>
</protein>
<proteinExistence type="predicted"/>
<evidence type="ECO:0000313" key="1">
    <source>
        <dbReference type="EMBL" id="JAD81904.1"/>
    </source>
</evidence>
<accession>A0A0A9CZY3</accession>
<reference evidence="1" key="1">
    <citation type="submission" date="2014-09" db="EMBL/GenBank/DDBJ databases">
        <authorList>
            <person name="Magalhaes I.L.F."/>
            <person name="Oliveira U."/>
            <person name="Santos F.R."/>
            <person name="Vidigal T.H.D.A."/>
            <person name="Brescovit A.D."/>
            <person name="Santos A.J."/>
        </authorList>
    </citation>
    <scope>NUCLEOTIDE SEQUENCE</scope>
    <source>
        <tissue evidence="1">Shoot tissue taken approximately 20 cm above the soil surface</tissue>
    </source>
</reference>
<name>A0A0A9CZY3_ARUDO</name>
<dbReference type="EMBL" id="GBRH01215991">
    <property type="protein sequence ID" value="JAD81904.1"/>
    <property type="molecule type" value="Transcribed_RNA"/>
</dbReference>
<sequence>MISAKVTGYQRHLTDFPKSLNPCTQLLVEKRSTSLLIQWEDCSSSVSYLFMAMFLKNMSKVGLQLLHHSKVPLDT</sequence>
<organism evidence="1">
    <name type="scientific">Arundo donax</name>
    <name type="common">Giant reed</name>
    <name type="synonym">Donax arundinaceus</name>
    <dbReference type="NCBI Taxonomy" id="35708"/>
    <lineage>
        <taxon>Eukaryota</taxon>
        <taxon>Viridiplantae</taxon>
        <taxon>Streptophyta</taxon>
        <taxon>Embryophyta</taxon>
        <taxon>Tracheophyta</taxon>
        <taxon>Spermatophyta</taxon>
        <taxon>Magnoliopsida</taxon>
        <taxon>Liliopsida</taxon>
        <taxon>Poales</taxon>
        <taxon>Poaceae</taxon>
        <taxon>PACMAD clade</taxon>
        <taxon>Arundinoideae</taxon>
        <taxon>Arundineae</taxon>
        <taxon>Arundo</taxon>
    </lineage>
</organism>
<dbReference type="AlphaFoldDB" id="A0A0A9CZY3"/>
<reference evidence="1" key="2">
    <citation type="journal article" date="2015" name="Data Brief">
        <title>Shoot transcriptome of the giant reed, Arundo donax.</title>
        <authorList>
            <person name="Barrero R.A."/>
            <person name="Guerrero F.D."/>
            <person name="Moolhuijzen P."/>
            <person name="Goolsby J.A."/>
            <person name="Tidwell J."/>
            <person name="Bellgard S.E."/>
            <person name="Bellgard M.I."/>
        </authorList>
    </citation>
    <scope>NUCLEOTIDE SEQUENCE</scope>
    <source>
        <tissue evidence="1">Shoot tissue taken approximately 20 cm above the soil surface</tissue>
    </source>
</reference>